<dbReference type="GeneID" id="182589"/>
<feature type="region of interest" description="Disordered" evidence="1">
    <location>
        <begin position="28"/>
        <end position="81"/>
    </location>
</feature>
<dbReference type="SMR" id="Q9XVD8"/>
<evidence type="ECO:0000313" key="4">
    <source>
        <dbReference type="Proteomes" id="UP000001940"/>
    </source>
</evidence>
<proteinExistence type="predicted"/>
<dbReference type="Bgee" id="WBGene00007572">
    <property type="expression patterns" value="Expressed in material anatomical entity and 2 other cell types or tissues"/>
</dbReference>
<organism evidence="3 4">
    <name type="scientific">Caenorhabditis elegans</name>
    <dbReference type="NCBI Taxonomy" id="6239"/>
    <lineage>
        <taxon>Eukaryota</taxon>
        <taxon>Metazoa</taxon>
        <taxon>Ecdysozoa</taxon>
        <taxon>Nematoda</taxon>
        <taxon>Chromadorea</taxon>
        <taxon>Rhabditida</taxon>
        <taxon>Rhabditina</taxon>
        <taxon>Rhabditomorpha</taxon>
        <taxon>Rhabditoidea</taxon>
        <taxon>Rhabditidae</taxon>
        <taxon>Peloderinae</taxon>
        <taxon>Caenorhabditis</taxon>
    </lineage>
</organism>
<dbReference type="HOGENOM" id="CLU_1836902_0_0_1"/>
<sequence>MGDPFFDPTNNLLKSDGNEYQNLAILDPNAPAVGGNEPPPPPPPLTVAQDALISDNGAKVTSGDGVQKLPESNPSLKKPRGNKAKIKKLKNKIKNVKIFFWTMIGIWVICLCFFVLIYLNTYGIRIFPL</sequence>
<dbReference type="RefSeq" id="NP_507551.1">
    <property type="nucleotide sequence ID" value="NM_075150.2"/>
</dbReference>
<dbReference type="KEGG" id="cel:CELE_C14A6.8"/>
<dbReference type="InParanoid" id="Q9XVD8"/>
<evidence type="ECO:0000313" key="5">
    <source>
        <dbReference type="WormBase" id="C14A6.8"/>
    </source>
</evidence>
<dbReference type="WormBase" id="C14A6.8">
    <property type="protein sequence ID" value="CE18499"/>
    <property type="gene ID" value="WBGene00007572"/>
</dbReference>
<protein>
    <submittedName>
        <fullName evidence="3">Uncharacterized protein</fullName>
    </submittedName>
</protein>
<dbReference type="OrthoDB" id="5846520at2759"/>
<dbReference type="PaxDb" id="6239-C14A6.8"/>
<keyword evidence="2" id="KW-1133">Transmembrane helix</keyword>
<name>Q9XVD8_CAEEL</name>
<accession>Q9XVD8</accession>
<dbReference type="STRING" id="6239.C14A6.8.1"/>
<dbReference type="UCSC" id="C14A6.8">
    <property type="organism name" value="c. elegans"/>
</dbReference>
<dbReference type="CTD" id="182589"/>
<dbReference type="Proteomes" id="UP000001940">
    <property type="component" value="Chromosome V"/>
</dbReference>
<keyword evidence="2" id="KW-0472">Membrane</keyword>
<feature type="transmembrane region" description="Helical" evidence="2">
    <location>
        <begin position="98"/>
        <end position="119"/>
    </location>
</feature>
<dbReference type="eggNOG" id="ENOG502TI6U">
    <property type="taxonomic scope" value="Eukaryota"/>
</dbReference>
<keyword evidence="2" id="KW-0812">Transmembrane</keyword>
<dbReference type="AlphaFoldDB" id="Q9XVD8"/>
<keyword evidence="4" id="KW-1185">Reference proteome</keyword>
<dbReference type="EMBL" id="BX284605">
    <property type="protein sequence ID" value="CAB03885.1"/>
    <property type="molecule type" value="Genomic_DNA"/>
</dbReference>
<dbReference type="PIR" id="T19263">
    <property type="entry name" value="T19263"/>
</dbReference>
<evidence type="ECO:0000256" key="2">
    <source>
        <dbReference type="SAM" id="Phobius"/>
    </source>
</evidence>
<reference evidence="3 4" key="1">
    <citation type="journal article" date="1998" name="Science">
        <title>Genome sequence of the nematode C. elegans: a platform for investigating biology.</title>
        <authorList>
            <consortium name="The C. elegans sequencing consortium"/>
            <person name="Sulson J.E."/>
            <person name="Waterston R."/>
        </authorList>
    </citation>
    <scope>NUCLEOTIDE SEQUENCE [LARGE SCALE GENOMIC DNA]</scope>
    <source>
        <strain evidence="3 4">Bristol N2</strain>
    </source>
</reference>
<dbReference type="PhylomeDB" id="Q9XVD8"/>
<gene>
    <name evidence="3 5" type="ORF">C14A6.8</name>
    <name evidence="3" type="ORF">CELE_C14A6.8</name>
</gene>
<evidence type="ECO:0000313" key="3">
    <source>
        <dbReference type="EMBL" id="CAB03885.1"/>
    </source>
</evidence>
<dbReference type="FunCoup" id="Q9XVD8">
    <property type="interactions" value="811"/>
</dbReference>
<dbReference type="AGR" id="WB:WBGene00007572"/>
<evidence type="ECO:0000256" key="1">
    <source>
        <dbReference type="SAM" id="MobiDB-lite"/>
    </source>
</evidence>